<dbReference type="EMBL" id="KZ772856">
    <property type="protein sequence ID" value="PTQ27663.1"/>
    <property type="molecule type" value="Genomic_DNA"/>
</dbReference>
<evidence type="ECO:0000256" key="3">
    <source>
        <dbReference type="ARBA" id="ARBA00023157"/>
    </source>
</evidence>
<evidence type="ECO:0000256" key="2">
    <source>
        <dbReference type="ARBA" id="ARBA00022729"/>
    </source>
</evidence>
<dbReference type="Gramene" id="Mp4g08870.1">
    <property type="protein sequence ID" value="Mp4g08870.1.cds"/>
    <property type="gene ID" value="Mp4g08870"/>
</dbReference>
<evidence type="ECO:0000256" key="5">
    <source>
        <dbReference type="SAM" id="SignalP"/>
    </source>
</evidence>
<keyword evidence="2 5" id="KW-0732">Signal</keyword>
<sequence length="121" mass="12510">MARALHLALLAAIFILTTSAYDLDPRVTKTDTSDSSDCSDTLHSLLSCLPAVEGDDPEAPTKECCTAVVHVNADCLCSALGEGDTAGFPGMNIGAALLLPRKCGRVVPKGFKCAGHLVPSP</sequence>
<comment type="similarity">
    <text evidence="1">Belongs to the plant LTP family.</text>
</comment>
<dbReference type="Proteomes" id="UP000244005">
    <property type="component" value="Unassembled WGS sequence"/>
</dbReference>
<feature type="signal peptide" evidence="5">
    <location>
        <begin position="1"/>
        <end position="20"/>
    </location>
</feature>
<feature type="chain" id="PRO_5015316782" description="Bifunctional inhibitor/plant lipid transfer protein/seed storage helical domain-containing protein" evidence="5">
    <location>
        <begin position="21"/>
        <end position="121"/>
    </location>
</feature>
<dbReference type="OMA" id="MAHTSGN"/>
<dbReference type="InterPro" id="IPR043325">
    <property type="entry name" value="LTSS"/>
</dbReference>
<dbReference type="SMART" id="SM00499">
    <property type="entry name" value="AAI"/>
    <property type="match status" value="1"/>
</dbReference>
<keyword evidence="8" id="KW-1185">Reference proteome</keyword>
<gene>
    <name evidence="7" type="ORF">MARPO_0188s0009</name>
</gene>
<dbReference type="InterPro" id="IPR016140">
    <property type="entry name" value="Bifunc_inhib/LTP/seed_store"/>
</dbReference>
<evidence type="ECO:0000256" key="1">
    <source>
        <dbReference type="ARBA" id="ARBA00009748"/>
    </source>
</evidence>
<accession>A0A2R6W1D3</accession>
<protein>
    <recommendedName>
        <fullName evidence="6">Bifunctional inhibitor/plant lipid transfer protein/seed storage helical domain-containing protein</fullName>
    </recommendedName>
</protein>
<name>A0A2R6W1D3_MARPO</name>
<dbReference type="PANTHER" id="PTHR33044">
    <property type="entry name" value="BIFUNCTIONAL INHIBITOR/LIPID-TRANSFER PROTEIN/SEED STORAGE 2S ALBUMIN SUPERFAMILY PROTEIN-RELATED"/>
    <property type="match status" value="1"/>
</dbReference>
<dbReference type="Gene3D" id="1.10.110.10">
    <property type="entry name" value="Plant lipid-transfer and hydrophobic proteins"/>
    <property type="match status" value="1"/>
</dbReference>
<dbReference type="Pfam" id="PF00234">
    <property type="entry name" value="Tryp_alpha_amyl"/>
    <property type="match status" value="1"/>
</dbReference>
<evidence type="ECO:0000259" key="6">
    <source>
        <dbReference type="SMART" id="SM00499"/>
    </source>
</evidence>
<dbReference type="AlphaFoldDB" id="A0A2R6W1D3"/>
<proteinExistence type="inferred from homology"/>
<dbReference type="CDD" id="cd00010">
    <property type="entry name" value="AAI_LTSS"/>
    <property type="match status" value="1"/>
</dbReference>
<organism evidence="7 8">
    <name type="scientific">Marchantia polymorpha</name>
    <name type="common">Common liverwort</name>
    <name type="synonym">Marchantia aquatica</name>
    <dbReference type="NCBI Taxonomy" id="3197"/>
    <lineage>
        <taxon>Eukaryota</taxon>
        <taxon>Viridiplantae</taxon>
        <taxon>Streptophyta</taxon>
        <taxon>Embryophyta</taxon>
        <taxon>Marchantiophyta</taxon>
        <taxon>Marchantiopsida</taxon>
        <taxon>Marchantiidae</taxon>
        <taxon>Marchantiales</taxon>
        <taxon>Marchantiaceae</taxon>
        <taxon>Marchantia</taxon>
    </lineage>
</organism>
<evidence type="ECO:0000256" key="4">
    <source>
        <dbReference type="ARBA" id="ARBA00023180"/>
    </source>
</evidence>
<feature type="domain" description="Bifunctional inhibitor/plant lipid transfer protein/seed storage helical" evidence="6">
    <location>
        <begin position="38"/>
        <end position="113"/>
    </location>
</feature>
<dbReference type="SUPFAM" id="SSF47699">
    <property type="entry name" value="Bifunctional inhibitor/lipid-transfer protein/seed storage 2S albumin"/>
    <property type="match status" value="1"/>
</dbReference>
<evidence type="ECO:0000313" key="7">
    <source>
        <dbReference type="EMBL" id="PTQ27663.1"/>
    </source>
</evidence>
<evidence type="ECO:0000313" key="8">
    <source>
        <dbReference type="Proteomes" id="UP000244005"/>
    </source>
</evidence>
<keyword evidence="4" id="KW-0325">Glycoprotein</keyword>
<reference evidence="8" key="1">
    <citation type="journal article" date="2017" name="Cell">
        <title>Insights into land plant evolution garnered from the Marchantia polymorpha genome.</title>
        <authorList>
            <person name="Bowman J.L."/>
            <person name="Kohchi T."/>
            <person name="Yamato K.T."/>
            <person name="Jenkins J."/>
            <person name="Shu S."/>
            <person name="Ishizaki K."/>
            <person name="Yamaoka S."/>
            <person name="Nishihama R."/>
            <person name="Nakamura Y."/>
            <person name="Berger F."/>
            <person name="Adam C."/>
            <person name="Aki S.S."/>
            <person name="Althoff F."/>
            <person name="Araki T."/>
            <person name="Arteaga-Vazquez M.A."/>
            <person name="Balasubrmanian S."/>
            <person name="Barry K."/>
            <person name="Bauer D."/>
            <person name="Boehm C.R."/>
            <person name="Briginshaw L."/>
            <person name="Caballero-Perez J."/>
            <person name="Catarino B."/>
            <person name="Chen F."/>
            <person name="Chiyoda S."/>
            <person name="Chovatia M."/>
            <person name="Davies K.M."/>
            <person name="Delmans M."/>
            <person name="Demura T."/>
            <person name="Dierschke T."/>
            <person name="Dolan L."/>
            <person name="Dorantes-Acosta A.E."/>
            <person name="Eklund D.M."/>
            <person name="Florent S.N."/>
            <person name="Flores-Sandoval E."/>
            <person name="Fujiyama A."/>
            <person name="Fukuzawa H."/>
            <person name="Galik B."/>
            <person name="Grimanelli D."/>
            <person name="Grimwood J."/>
            <person name="Grossniklaus U."/>
            <person name="Hamada T."/>
            <person name="Haseloff J."/>
            <person name="Hetherington A.J."/>
            <person name="Higo A."/>
            <person name="Hirakawa Y."/>
            <person name="Hundley H.N."/>
            <person name="Ikeda Y."/>
            <person name="Inoue K."/>
            <person name="Inoue S.I."/>
            <person name="Ishida S."/>
            <person name="Jia Q."/>
            <person name="Kakita M."/>
            <person name="Kanazawa T."/>
            <person name="Kawai Y."/>
            <person name="Kawashima T."/>
            <person name="Kennedy M."/>
            <person name="Kinose K."/>
            <person name="Kinoshita T."/>
            <person name="Kohara Y."/>
            <person name="Koide E."/>
            <person name="Komatsu K."/>
            <person name="Kopischke S."/>
            <person name="Kubo M."/>
            <person name="Kyozuka J."/>
            <person name="Lagercrantz U."/>
            <person name="Lin S.S."/>
            <person name="Lindquist E."/>
            <person name="Lipzen A.M."/>
            <person name="Lu C.W."/>
            <person name="De Luna E."/>
            <person name="Martienssen R.A."/>
            <person name="Minamino N."/>
            <person name="Mizutani M."/>
            <person name="Mizutani M."/>
            <person name="Mochizuki N."/>
            <person name="Monte I."/>
            <person name="Mosher R."/>
            <person name="Nagasaki H."/>
            <person name="Nakagami H."/>
            <person name="Naramoto S."/>
            <person name="Nishitani K."/>
            <person name="Ohtani M."/>
            <person name="Okamoto T."/>
            <person name="Okumura M."/>
            <person name="Phillips J."/>
            <person name="Pollak B."/>
            <person name="Reinders A."/>
            <person name="Rovekamp M."/>
            <person name="Sano R."/>
            <person name="Sawa S."/>
            <person name="Schmid M.W."/>
            <person name="Shirakawa M."/>
            <person name="Solano R."/>
            <person name="Spunde A."/>
            <person name="Suetsugu N."/>
            <person name="Sugano S."/>
            <person name="Sugiyama A."/>
            <person name="Sun R."/>
            <person name="Suzuki Y."/>
            <person name="Takenaka M."/>
            <person name="Takezawa D."/>
            <person name="Tomogane H."/>
            <person name="Tsuzuki M."/>
            <person name="Ueda T."/>
            <person name="Umeda M."/>
            <person name="Ward J.M."/>
            <person name="Watanabe Y."/>
            <person name="Yazaki K."/>
            <person name="Yokoyama R."/>
            <person name="Yoshitake Y."/>
            <person name="Yotsui I."/>
            <person name="Zachgo S."/>
            <person name="Schmutz J."/>
        </authorList>
    </citation>
    <scope>NUCLEOTIDE SEQUENCE [LARGE SCALE GENOMIC DNA]</scope>
    <source>
        <strain evidence="8">Tak-1</strain>
    </source>
</reference>
<keyword evidence="3" id="KW-1015">Disulfide bond</keyword>
<dbReference type="OrthoDB" id="643149at2759"/>
<dbReference type="InterPro" id="IPR036312">
    <property type="entry name" value="Bifun_inhib/LTP/seed_sf"/>
</dbReference>